<gene>
    <name evidence="1" type="primary">24</name>
    <name evidence="1" type="ORF">PBI_REY_24</name>
</gene>
<dbReference type="KEGG" id="vg:40080936"/>
<dbReference type="GeneID" id="40080936"/>
<dbReference type="EMBL" id="JF937105">
    <property type="protein sequence ID" value="AEK09936.1"/>
    <property type="molecule type" value="Genomic_DNA"/>
</dbReference>
<protein>
    <submittedName>
        <fullName evidence="1">Head-to-tail stopper</fullName>
    </submittedName>
</protein>
<evidence type="ECO:0000313" key="2">
    <source>
        <dbReference type="Proteomes" id="UP000008418"/>
    </source>
</evidence>
<name>G1D586_9CAUD</name>
<evidence type="ECO:0000313" key="1">
    <source>
        <dbReference type="EMBL" id="AEK09936.1"/>
    </source>
</evidence>
<reference evidence="1 2" key="1">
    <citation type="journal article" date="2011" name="PLoS ONE">
        <title>Cluster K Mycobacteriophages: Insights into the Evolutionary Origins of Mycobacteriophage TM4.</title>
        <authorList>
            <person name="Pope W.H."/>
            <person name="Ferreira C.M."/>
            <person name="Jacobs-Sera D."/>
            <person name="Benjamin R.C."/>
            <person name="Davis A.J."/>
            <person name="Dejong R.J."/>
            <person name="Elgin S.C."/>
            <person name="Guilfoile F.R."/>
            <person name="Forsyth M.H."/>
            <person name="Harris A.D."/>
            <person name="Harvey S.E."/>
            <person name="Hughes L.E."/>
            <person name="Hynes P.M."/>
            <person name="Jackson A.S."/>
            <person name="Jalal M.D."/>
            <person name="Macmurray E.A."/>
            <person name="Manley C.M."/>
            <person name="McDonough M.J."/>
            <person name="Mosier J.L."/>
            <person name="Osterbann L.J."/>
            <person name="Rabinowitz H.S."/>
            <person name="Rhyan C.N."/>
            <person name="Russell D.A."/>
            <person name="Saha M.S."/>
            <person name="Shaffer C.D."/>
            <person name="Simon S.E."/>
            <person name="Sims E.F."/>
            <person name="Tovar I.G."/>
            <person name="Weisser E.G."/>
            <person name="Wertz J.T."/>
            <person name="Weston-Hafer K.A."/>
            <person name="Williamson K.E."/>
            <person name="Zhang B."/>
            <person name="Cresawn S.G."/>
            <person name="Jain P."/>
            <person name="Piuri M."/>
            <person name="Jacobs W.R.Jr."/>
            <person name="Hendrix R.W."/>
            <person name="Hatfull G.F."/>
        </authorList>
    </citation>
    <scope>NUCLEOTIDE SEQUENCE [LARGE SCALE GENOMIC DNA]</scope>
    <source>
        <strain evidence="1">Rey</strain>
    </source>
</reference>
<proteinExistence type="predicted"/>
<keyword evidence="2" id="KW-1185">Reference proteome</keyword>
<accession>G1D586</accession>
<dbReference type="Proteomes" id="UP000008418">
    <property type="component" value="Segment"/>
</dbReference>
<organism evidence="1 2">
    <name type="scientific">Mycobacterium phage Rey</name>
    <dbReference type="NCBI Taxonomy" id="1034115"/>
    <lineage>
        <taxon>Viruses</taxon>
        <taxon>Duplodnaviria</taxon>
        <taxon>Heunggongvirae</taxon>
        <taxon>Uroviricota</taxon>
        <taxon>Caudoviricetes</taxon>
        <taxon>Vilmaviridae</taxon>
        <taxon>Mclasvirinae</taxon>
        <taxon>Reyvirus</taxon>
        <taxon>Reyvirus rey</taxon>
    </lineage>
</organism>
<dbReference type="RefSeq" id="YP_009605014.1">
    <property type="nucleotide sequence ID" value="NC_041971.1"/>
</dbReference>
<sequence>MPRGRPGRVYRVPQRNEHGDPIDSDGNIIRVGKLGTELGEVKGIIMGGLSASPSLARQESSNTSGQIGIPNKNLIKVQFGDRIVIDGVVYKVTSAPRWDYENSMSGTKPQYHWVQVDGTVDG</sequence>
<dbReference type="OrthoDB" id="33422at10239"/>